<keyword evidence="2" id="KW-1185">Reference proteome</keyword>
<organism evidence="1 2">
    <name type="scientific">Rosistilla carotiformis</name>
    <dbReference type="NCBI Taxonomy" id="2528017"/>
    <lineage>
        <taxon>Bacteria</taxon>
        <taxon>Pseudomonadati</taxon>
        <taxon>Planctomycetota</taxon>
        <taxon>Planctomycetia</taxon>
        <taxon>Pirellulales</taxon>
        <taxon>Pirellulaceae</taxon>
        <taxon>Rosistilla</taxon>
    </lineage>
</organism>
<dbReference type="KEGG" id="rcf:Poly24_07860"/>
<dbReference type="Proteomes" id="UP000315082">
    <property type="component" value="Chromosome"/>
</dbReference>
<dbReference type="EMBL" id="CP036348">
    <property type="protein sequence ID" value="QDV67095.1"/>
    <property type="molecule type" value="Genomic_DNA"/>
</dbReference>
<gene>
    <name evidence="1" type="ORF">Poly24_07860</name>
</gene>
<name>A0A518JNG7_9BACT</name>
<sequence>MRDVGLIGRGTLGGLADLRPIDQANGANRLGIDADAGGRGNAQRRELRFTILMLFDVRF</sequence>
<evidence type="ECO:0000313" key="2">
    <source>
        <dbReference type="Proteomes" id="UP000315082"/>
    </source>
</evidence>
<protein>
    <submittedName>
        <fullName evidence="1">Uncharacterized protein</fullName>
    </submittedName>
</protein>
<accession>A0A518JNG7</accession>
<dbReference type="AlphaFoldDB" id="A0A518JNG7"/>
<evidence type="ECO:0000313" key="1">
    <source>
        <dbReference type="EMBL" id="QDV67095.1"/>
    </source>
</evidence>
<proteinExistence type="predicted"/>
<reference evidence="1 2" key="1">
    <citation type="submission" date="2019-02" db="EMBL/GenBank/DDBJ databases">
        <title>Deep-cultivation of Planctomycetes and their phenomic and genomic characterization uncovers novel biology.</title>
        <authorList>
            <person name="Wiegand S."/>
            <person name="Jogler M."/>
            <person name="Boedeker C."/>
            <person name="Pinto D."/>
            <person name="Vollmers J."/>
            <person name="Rivas-Marin E."/>
            <person name="Kohn T."/>
            <person name="Peeters S.H."/>
            <person name="Heuer A."/>
            <person name="Rast P."/>
            <person name="Oberbeckmann S."/>
            <person name="Bunk B."/>
            <person name="Jeske O."/>
            <person name="Meyerdierks A."/>
            <person name="Storesund J.E."/>
            <person name="Kallscheuer N."/>
            <person name="Luecker S."/>
            <person name="Lage O.M."/>
            <person name="Pohl T."/>
            <person name="Merkel B.J."/>
            <person name="Hornburger P."/>
            <person name="Mueller R.-W."/>
            <person name="Bruemmer F."/>
            <person name="Labrenz M."/>
            <person name="Spormann A.M."/>
            <person name="Op den Camp H."/>
            <person name="Overmann J."/>
            <person name="Amann R."/>
            <person name="Jetten M.S.M."/>
            <person name="Mascher T."/>
            <person name="Medema M.H."/>
            <person name="Devos D.P."/>
            <person name="Kaster A.-K."/>
            <person name="Ovreas L."/>
            <person name="Rohde M."/>
            <person name="Galperin M.Y."/>
            <person name="Jogler C."/>
        </authorList>
    </citation>
    <scope>NUCLEOTIDE SEQUENCE [LARGE SCALE GENOMIC DNA]</scope>
    <source>
        <strain evidence="1 2">Poly24</strain>
    </source>
</reference>